<dbReference type="AlphaFoldDB" id="A0A222W1T7"/>
<dbReference type="STRING" id="530584.SAMN05421630_115131"/>
<dbReference type="KEGG" id="pmad:BAY61_32120"/>
<name>A0A222W1T7_9PSEU</name>
<evidence type="ECO:0000313" key="1">
    <source>
        <dbReference type="EMBL" id="SDD97769.1"/>
    </source>
</evidence>
<dbReference type="RefSeq" id="WP_091810698.1">
    <property type="nucleotide sequence ID" value="NZ_CP016354.1"/>
</dbReference>
<organism evidence="1 2">
    <name type="scientific">Prauserella marina</name>
    <dbReference type="NCBI Taxonomy" id="530584"/>
    <lineage>
        <taxon>Bacteria</taxon>
        <taxon>Bacillati</taxon>
        <taxon>Actinomycetota</taxon>
        <taxon>Actinomycetes</taxon>
        <taxon>Pseudonocardiales</taxon>
        <taxon>Pseudonocardiaceae</taxon>
        <taxon>Prauserella</taxon>
    </lineage>
</organism>
<protein>
    <submittedName>
        <fullName evidence="1">Uncharacterized protein</fullName>
    </submittedName>
</protein>
<gene>
    <name evidence="1" type="ORF">SAMN05421630_115131</name>
</gene>
<accession>A0A222W1T7</accession>
<dbReference type="EMBL" id="FMZE01000015">
    <property type="protein sequence ID" value="SDD97769.1"/>
    <property type="molecule type" value="Genomic_DNA"/>
</dbReference>
<reference evidence="1 2" key="1">
    <citation type="submission" date="2016-10" db="EMBL/GenBank/DDBJ databases">
        <authorList>
            <person name="de Groot N.N."/>
        </authorList>
    </citation>
    <scope>NUCLEOTIDE SEQUENCE [LARGE SCALE GENOMIC DNA]</scope>
    <source>
        <strain evidence="1 2">CGMCC 4.5506</strain>
    </source>
</reference>
<evidence type="ECO:0000313" key="2">
    <source>
        <dbReference type="Proteomes" id="UP000199494"/>
    </source>
</evidence>
<dbReference type="Proteomes" id="UP000199494">
    <property type="component" value="Unassembled WGS sequence"/>
</dbReference>
<keyword evidence="2" id="KW-1185">Reference proteome</keyword>
<dbReference type="OrthoDB" id="3701030at2"/>
<proteinExistence type="predicted"/>
<sequence length="197" mass="21271">MTPAMPDAYQPLTYQQVADLAERMATVLGPAMLTSDPDPLAHAAWMTHKTLHTIAQLLKPEPREPEGRAVWLDTIADCANHVRRAAHRQWASEATDTDVAMFTENTAITSAEIGEALPPETATVTLVLPDGMTKVEVTLSTAGPRAAGPEGWTTWASDSPLPLAPIDGLRHLEIQSLLTSLSEVITQALHPQLLEES</sequence>